<keyword evidence="2" id="KW-0378">Hydrolase</keyword>
<keyword evidence="1" id="KW-1133">Transmembrane helix</keyword>
<dbReference type="GO" id="GO:0016787">
    <property type="term" value="F:hydrolase activity"/>
    <property type="evidence" value="ECO:0007669"/>
    <property type="project" value="UniProtKB-KW"/>
</dbReference>
<evidence type="ECO:0000313" key="2">
    <source>
        <dbReference type="EMBL" id="SIR04203.1"/>
    </source>
</evidence>
<feature type="transmembrane region" description="Helical" evidence="1">
    <location>
        <begin position="20"/>
        <end position="40"/>
    </location>
</feature>
<proteinExistence type="predicted"/>
<protein>
    <submittedName>
        <fullName evidence="2">LexA-binding, inner membrane-associated putative hydrolase</fullName>
    </submittedName>
</protein>
<feature type="transmembrane region" description="Helical" evidence="1">
    <location>
        <begin position="60"/>
        <end position="79"/>
    </location>
</feature>
<keyword evidence="1" id="KW-0472">Membrane</keyword>
<dbReference type="OrthoDB" id="206308at2157"/>
<sequence length="190" mass="20608">MMPWGHAAFGYVVYSLGHRIWTRAPPAGLAVLALLFGTQVPDLVDKTLSWGLHLFPQGYSVAHSVFVAIPVGLLVLAAAMFKGRTAVGAAFTVGYWSHLAGDVLLRIVGRDESPFAPVLWPVVTLPPYGHEVSLFDRAFSIIGAFLYSLSTETQLMVLAIYLAPYSLVFVLWLIDGAPIVAELRQAVTGR</sequence>
<dbReference type="InterPro" id="IPR007404">
    <property type="entry name" value="YdjM-like"/>
</dbReference>
<keyword evidence="3" id="KW-1185">Reference proteome</keyword>
<dbReference type="Proteomes" id="UP000186914">
    <property type="component" value="Unassembled WGS sequence"/>
</dbReference>
<reference evidence="3" key="1">
    <citation type="submission" date="2017-01" db="EMBL/GenBank/DDBJ databases">
        <authorList>
            <person name="Varghese N."/>
            <person name="Submissions S."/>
        </authorList>
    </citation>
    <scope>NUCLEOTIDE SEQUENCE [LARGE SCALE GENOMIC DNA]</scope>
    <source>
        <strain evidence="3">CGMCC 1.7737</strain>
    </source>
</reference>
<accession>A0A1N6XPD3</accession>
<dbReference type="AlphaFoldDB" id="A0A1N6XPD3"/>
<feature type="transmembrane region" description="Helical" evidence="1">
    <location>
        <begin position="86"/>
        <end position="108"/>
    </location>
</feature>
<dbReference type="Pfam" id="PF04307">
    <property type="entry name" value="YdjM"/>
    <property type="match status" value="1"/>
</dbReference>
<organism evidence="2 3">
    <name type="scientific">Haladaptatus litoreus</name>
    <dbReference type="NCBI Taxonomy" id="553468"/>
    <lineage>
        <taxon>Archaea</taxon>
        <taxon>Methanobacteriati</taxon>
        <taxon>Methanobacteriota</taxon>
        <taxon>Stenosarchaea group</taxon>
        <taxon>Halobacteria</taxon>
        <taxon>Halobacteriales</taxon>
        <taxon>Haladaptataceae</taxon>
        <taxon>Haladaptatus</taxon>
    </lineage>
</organism>
<evidence type="ECO:0000313" key="3">
    <source>
        <dbReference type="Proteomes" id="UP000186914"/>
    </source>
</evidence>
<gene>
    <name evidence="2" type="ORF">SAMN05421858_1217</name>
</gene>
<dbReference type="RefSeq" id="WP_076428867.1">
    <property type="nucleotide sequence ID" value="NZ_FTNO01000001.1"/>
</dbReference>
<feature type="transmembrane region" description="Helical" evidence="1">
    <location>
        <begin position="155"/>
        <end position="174"/>
    </location>
</feature>
<keyword evidence="1" id="KW-0812">Transmembrane</keyword>
<name>A0A1N6XPD3_9EURY</name>
<dbReference type="EMBL" id="FTNO01000001">
    <property type="protein sequence ID" value="SIR04203.1"/>
    <property type="molecule type" value="Genomic_DNA"/>
</dbReference>
<evidence type="ECO:0000256" key="1">
    <source>
        <dbReference type="SAM" id="Phobius"/>
    </source>
</evidence>